<keyword evidence="3" id="KW-1185">Reference proteome</keyword>
<proteinExistence type="predicted"/>
<reference evidence="2 4" key="2">
    <citation type="submission" date="2020-08" db="EMBL/GenBank/DDBJ databases">
        <title>Sequencing the genomes of 1000 actinobacteria strains.</title>
        <authorList>
            <person name="Klenk H.-P."/>
        </authorList>
    </citation>
    <scope>NUCLEOTIDE SEQUENCE [LARGE SCALE GENOMIC DNA]</scope>
    <source>
        <strain evidence="2 4">DSM 9581</strain>
    </source>
</reference>
<dbReference type="SUPFAM" id="SSF48371">
    <property type="entry name" value="ARM repeat"/>
    <property type="match status" value="1"/>
</dbReference>
<dbReference type="EMBL" id="JACHDN010000001">
    <property type="protein sequence ID" value="MBB5475214.1"/>
    <property type="molecule type" value="Genomic_DNA"/>
</dbReference>
<dbReference type="InterPro" id="IPR011989">
    <property type="entry name" value="ARM-like"/>
</dbReference>
<protein>
    <recommendedName>
        <fullName evidence="5">HEAT repeat domain-containing protein</fullName>
    </recommendedName>
</protein>
<evidence type="ECO:0000313" key="4">
    <source>
        <dbReference type="Proteomes" id="UP000564629"/>
    </source>
</evidence>
<accession>A0A511FD37</accession>
<evidence type="ECO:0000313" key="1">
    <source>
        <dbReference type="EMBL" id="GEL47123.1"/>
    </source>
</evidence>
<dbReference type="Proteomes" id="UP000321723">
    <property type="component" value="Unassembled WGS sequence"/>
</dbReference>
<dbReference type="RefSeq" id="WP_146837947.1">
    <property type="nucleotide sequence ID" value="NZ_BJVQ01000030.1"/>
</dbReference>
<evidence type="ECO:0000313" key="2">
    <source>
        <dbReference type="EMBL" id="MBB5475214.1"/>
    </source>
</evidence>
<organism evidence="1 3">
    <name type="scientific">Cellulomonas hominis</name>
    <dbReference type="NCBI Taxonomy" id="156981"/>
    <lineage>
        <taxon>Bacteria</taxon>
        <taxon>Bacillati</taxon>
        <taxon>Actinomycetota</taxon>
        <taxon>Actinomycetes</taxon>
        <taxon>Micrococcales</taxon>
        <taxon>Cellulomonadaceae</taxon>
        <taxon>Cellulomonas</taxon>
    </lineage>
</organism>
<comment type="caution">
    <text evidence="1">The sequence shown here is derived from an EMBL/GenBank/DDBJ whole genome shotgun (WGS) entry which is preliminary data.</text>
</comment>
<dbReference type="EMBL" id="BJVQ01000030">
    <property type="protein sequence ID" value="GEL47123.1"/>
    <property type="molecule type" value="Genomic_DNA"/>
</dbReference>
<gene>
    <name evidence="1" type="ORF">CHO01_22390</name>
    <name evidence="2" type="ORF">HNR08_003950</name>
</gene>
<sequence length="199" mass="21818">MPRAEHLTDDQVRGLLAVMAGATPLPRGNVAHQYLPSAGPDLVPLLAEAYGSERRAPVRRDLVTFAGSRVRTDPRVLELAASALRDRAPQVRGAALFLYARTEDPAVVPTLLAWSPPTEGDAGLRDRAIRAARERDVQEWVRFTAYDEIVPWSGTTEAPGSPEFCRSVDVFIREYAASLVPGLERVLGSLYLEHLAPRP</sequence>
<evidence type="ECO:0008006" key="5">
    <source>
        <dbReference type="Google" id="ProtNLM"/>
    </source>
</evidence>
<dbReference type="Proteomes" id="UP000564629">
    <property type="component" value="Unassembled WGS sequence"/>
</dbReference>
<reference evidence="1 3" key="1">
    <citation type="submission" date="2019-07" db="EMBL/GenBank/DDBJ databases">
        <title>Whole genome shotgun sequence of Cellulomonas hominis NBRC 16055.</title>
        <authorList>
            <person name="Hosoyama A."/>
            <person name="Uohara A."/>
            <person name="Ohji S."/>
            <person name="Ichikawa N."/>
        </authorList>
    </citation>
    <scope>NUCLEOTIDE SEQUENCE [LARGE SCALE GENOMIC DNA]</scope>
    <source>
        <strain evidence="1 3">NBRC 16055</strain>
    </source>
</reference>
<dbReference type="AlphaFoldDB" id="A0A511FD37"/>
<dbReference type="Gene3D" id="1.25.10.10">
    <property type="entry name" value="Leucine-rich Repeat Variant"/>
    <property type="match status" value="1"/>
</dbReference>
<name>A0A511FD37_9CELL</name>
<evidence type="ECO:0000313" key="3">
    <source>
        <dbReference type="Proteomes" id="UP000321723"/>
    </source>
</evidence>
<dbReference type="InterPro" id="IPR016024">
    <property type="entry name" value="ARM-type_fold"/>
</dbReference>